<evidence type="ECO:0000313" key="2">
    <source>
        <dbReference type="Proteomes" id="UP000253410"/>
    </source>
</evidence>
<dbReference type="Pfam" id="PF14054">
    <property type="entry name" value="DUF4249"/>
    <property type="match status" value="1"/>
</dbReference>
<dbReference type="OrthoDB" id="752487at2"/>
<comment type="caution">
    <text evidence="1">The sequence shown here is derived from an EMBL/GenBank/DDBJ whole genome shotgun (WGS) entry which is preliminary data.</text>
</comment>
<dbReference type="AlphaFoldDB" id="A0A365XUM7"/>
<dbReference type="RefSeq" id="WP_113618478.1">
    <property type="nucleotide sequence ID" value="NZ_QFFJ01000002.1"/>
</dbReference>
<reference evidence="1 2" key="1">
    <citation type="submission" date="2018-05" db="EMBL/GenBank/DDBJ databases">
        <title>Chitinophaga sp. K3CV102501T nov., isolated from isolated from a monsoon evergreen broad-leaved forest soil.</title>
        <authorList>
            <person name="Lv Y."/>
        </authorList>
    </citation>
    <scope>NUCLEOTIDE SEQUENCE [LARGE SCALE GENOMIC DNA]</scope>
    <source>
        <strain evidence="1 2">GDMCC 1.1325</strain>
    </source>
</reference>
<evidence type="ECO:0000313" key="1">
    <source>
        <dbReference type="EMBL" id="RBL89731.1"/>
    </source>
</evidence>
<dbReference type="EMBL" id="QFFJ01000002">
    <property type="protein sequence ID" value="RBL89731.1"/>
    <property type="molecule type" value="Genomic_DNA"/>
</dbReference>
<keyword evidence="2" id="KW-1185">Reference proteome</keyword>
<dbReference type="InterPro" id="IPR025345">
    <property type="entry name" value="DUF4249"/>
</dbReference>
<dbReference type="PROSITE" id="PS51257">
    <property type="entry name" value="PROKAR_LIPOPROTEIN"/>
    <property type="match status" value="1"/>
</dbReference>
<name>A0A365XUM7_9BACT</name>
<organism evidence="1 2">
    <name type="scientific">Chitinophaga flava</name>
    <dbReference type="NCBI Taxonomy" id="2259036"/>
    <lineage>
        <taxon>Bacteria</taxon>
        <taxon>Pseudomonadati</taxon>
        <taxon>Bacteroidota</taxon>
        <taxon>Chitinophagia</taxon>
        <taxon>Chitinophagales</taxon>
        <taxon>Chitinophagaceae</taxon>
        <taxon>Chitinophaga</taxon>
    </lineage>
</organism>
<protein>
    <submittedName>
        <fullName evidence="1">DUF4249 domain-containing protein</fullName>
    </submittedName>
</protein>
<proteinExistence type="predicted"/>
<dbReference type="Proteomes" id="UP000253410">
    <property type="component" value="Unassembled WGS sequence"/>
</dbReference>
<accession>A0A365XUM7</accession>
<sequence>MRTKLLLLPLLLIIVFCSCKKTVMIDLPEESNKPVLNLLMGKDSLIIARVTISERITGHSIFPEAAVSVIKLYENGQFKENLSPFSNGYGTYYKSTVRARSGVNYRIVATVPEYGDVEGSDFIPEPVSGGEMSIKLVSNNDVYGFRKANISVELHDKPGEKNYYRIRLYELAEFKDDAGNEHPYRTGIPFITGDLQDGIFNKGGHMEFYTDDALFDGRSPRLNFISDRTGKFNKVIVEVTSLTYSSYSYLFSSFMARMKNEDPLSEKVIVYSNIINGLGIVGGMALQEYIITPQ</sequence>
<gene>
    <name evidence="1" type="ORF">DF182_24880</name>
</gene>